<keyword evidence="5" id="KW-1185">Reference proteome</keyword>
<accession>A0A672P2Z0</accession>
<name>A0A672P2Z0_SINGR</name>
<evidence type="ECO:0000256" key="2">
    <source>
        <dbReference type="SAM" id="SignalP"/>
    </source>
</evidence>
<dbReference type="InterPro" id="IPR014044">
    <property type="entry name" value="CAP_dom"/>
</dbReference>
<evidence type="ECO:0000256" key="1">
    <source>
        <dbReference type="ARBA" id="ARBA00009923"/>
    </source>
</evidence>
<evidence type="ECO:0000313" key="5">
    <source>
        <dbReference type="Proteomes" id="UP000472262"/>
    </source>
</evidence>
<proteinExistence type="inferred from homology"/>
<reference evidence="4" key="2">
    <citation type="submission" date="2025-09" db="UniProtKB">
        <authorList>
            <consortium name="Ensembl"/>
        </authorList>
    </citation>
    <scope>IDENTIFICATION</scope>
</reference>
<sequence>RKQSLLTCLLILFVCLFIPSYMKGSTTNATNLFLSFEVWDETLRLLAEAYAAKCIWDHNPQLKEFRMGENLFLGTGPFNATKAMMDWFGEHADYDLETNNCPEDKMCGHYTQMVWADSNTIGCAAHFCDKLEHLDFEKATLFVCNYYPHLVPVYSLLGPIYSLLVNKHLKSVKNRLKYHCTLDCIPLLFDKMLISIYIFRDQDTDKAVS</sequence>
<dbReference type="InterPro" id="IPR018244">
    <property type="entry name" value="Allrgn_V5/Tpx1_CS"/>
</dbReference>
<dbReference type="InParanoid" id="A0A672P2Z0"/>
<evidence type="ECO:0000259" key="3">
    <source>
        <dbReference type="SMART" id="SM00198"/>
    </source>
</evidence>
<dbReference type="Proteomes" id="UP000472262">
    <property type="component" value="Unassembled WGS sequence"/>
</dbReference>
<feature type="signal peptide" evidence="2">
    <location>
        <begin position="1"/>
        <end position="24"/>
    </location>
</feature>
<feature type="chain" id="PRO_5025641157" description="SCP domain-containing protein" evidence="2">
    <location>
        <begin position="25"/>
        <end position="209"/>
    </location>
</feature>
<dbReference type="InterPro" id="IPR002413">
    <property type="entry name" value="V5_allergen-like"/>
</dbReference>
<evidence type="ECO:0000313" key="4">
    <source>
        <dbReference type="Ensembl" id="ENSSGRP00000056841.1"/>
    </source>
</evidence>
<dbReference type="PRINTS" id="PR00837">
    <property type="entry name" value="V5TPXLIKE"/>
</dbReference>
<dbReference type="PANTHER" id="PTHR10334">
    <property type="entry name" value="CYSTEINE-RICH SECRETORY PROTEIN-RELATED"/>
    <property type="match status" value="1"/>
</dbReference>
<comment type="similarity">
    <text evidence="1">Belongs to the CRISP family.</text>
</comment>
<dbReference type="InterPro" id="IPR035940">
    <property type="entry name" value="CAP_sf"/>
</dbReference>
<dbReference type="Ensembl" id="ENSSGRT00000060680.1">
    <property type="protein sequence ID" value="ENSSGRP00000056841.1"/>
    <property type="gene ID" value="ENSSGRG00000029736.1"/>
</dbReference>
<organism evidence="4 5">
    <name type="scientific">Sinocyclocheilus grahami</name>
    <name type="common">Dianchi golden-line fish</name>
    <name type="synonym">Barbus grahami</name>
    <dbReference type="NCBI Taxonomy" id="75366"/>
    <lineage>
        <taxon>Eukaryota</taxon>
        <taxon>Metazoa</taxon>
        <taxon>Chordata</taxon>
        <taxon>Craniata</taxon>
        <taxon>Vertebrata</taxon>
        <taxon>Euteleostomi</taxon>
        <taxon>Actinopterygii</taxon>
        <taxon>Neopterygii</taxon>
        <taxon>Teleostei</taxon>
        <taxon>Ostariophysi</taxon>
        <taxon>Cypriniformes</taxon>
        <taxon>Cyprinidae</taxon>
        <taxon>Cyprininae</taxon>
        <taxon>Sinocyclocheilus</taxon>
    </lineage>
</organism>
<protein>
    <recommendedName>
        <fullName evidence="3">SCP domain-containing protein</fullName>
    </recommendedName>
</protein>
<dbReference type="PROSITE" id="PS01009">
    <property type="entry name" value="CRISP_1"/>
    <property type="match status" value="1"/>
</dbReference>
<dbReference type="Gene3D" id="3.40.33.10">
    <property type="entry name" value="CAP"/>
    <property type="match status" value="1"/>
</dbReference>
<dbReference type="SUPFAM" id="SSF55797">
    <property type="entry name" value="PR-1-like"/>
    <property type="match status" value="1"/>
</dbReference>
<dbReference type="InterPro" id="IPR001283">
    <property type="entry name" value="CRISP-related"/>
</dbReference>
<dbReference type="GO" id="GO:0005576">
    <property type="term" value="C:extracellular region"/>
    <property type="evidence" value="ECO:0007669"/>
    <property type="project" value="InterPro"/>
</dbReference>
<dbReference type="AlphaFoldDB" id="A0A672P2Z0"/>
<keyword evidence="2" id="KW-0732">Signal</keyword>
<reference evidence="4" key="1">
    <citation type="submission" date="2025-08" db="UniProtKB">
        <authorList>
            <consortium name="Ensembl"/>
        </authorList>
    </citation>
    <scope>IDENTIFICATION</scope>
</reference>
<feature type="domain" description="SCP" evidence="3">
    <location>
        <begin position="21"/>
        <end position="149"/>
    </location>
</feature>
<dbReference type="Pfam" id="PF00188">
    <property type="entry name" value="CAP"/>
    <property type="match status" value="1"/>
</dbReference>
<dbReference type="PRINTS" id="PR00838">
    <property type="entry name" value="V5ALLERGEN"/>
</dbReference>
<dbReference type="SMART" id="SM00198">
    <property type="entry name" value="SCP"/>
    <property type="match status" value="1"/>
</dbReference>